<sequence length="84" mass="9661">MAVKARQIAFDMKFDFLEQTERHLLAIGYRVQENKLDESCYDLLVSEARLTSLFAIAKGDIKVKHWLHLGRLFVPIGWKGALLS</sequence>
<dbReference type="EMBL" id="JACHIM010000003">
    <property type="protein sequence ID" value="MBB5073835.1"/>
    <property type="molecule type" value="Genomic_DNA"/>
</dbReference>
<dbReference type="AlphaFoldDB" id="A0A840NV72"/>
<gene>
    <name evidence="1" type="ORF">HNQ69_000961</name>
</gene>
<reference evidence="1 2" key="1">
    <citation type="submission" date="2020-08" db="EMBL/GenBank/DDBJ databases">
        <title>Genomic Encyclopedia of Type Strains, Phase IV (KMG-IV): sequencing the most valuable type-strain genomes for metagenomic binning, comparative biology and taxonomic classification.</title>
        <authorList>
            <person name="Goeker M."/>
        </authorList>
    </citation>
    <scope>NUCLEOTIDE SEQUENCE [LARGE SCALE GENOMIC DNA]</scope>
    <source>
        <strain evidence="1 2">DSM 28538</strain>
    </source>
</reference>
<comment type="caution">
    <text evidence="1">The sequence shown here is derived from an EMBL/GenBank/DDBJ whole genome shotgun (WGS) entry which is preliminary data.</text>
</comment>
<protein>
    <submittedName>
        <fullName evidence="1">Uncharacterized protein</fullName>
    </submittedName>
</protein>
<name>A0A840NV72_9HYPH</name>
<organism evidence="1 2">
    <name type="scientific">Bartonella callosciuri</name>
    <dbReference type="NCBI Taxonomy" id="686223"/>
    <lineage>
        <taxon>Bacteria</taxon>
        <taxon>Pseudomonadati</taxon>
        <taxon>Pseudomonadota</taxon>
        <taxon>Alphaproteobacteria</taxon>
        <taxon>Hyphomicrobiales</taxon>
        <taxon>Bartonellaceae</taxon>
        <taxon>Bartonella</taxon>
    </lineage>
</organism>
<dbReference type="Proteomes" id="UP000561417">
    <property type="component" value="Unassembled WGS sequence"/>
</dbReference>
<proteinExistence type="predicted"/>
<evidence type="ECO:0000313" key="1">
    <source>
        <dbReference type="EMBL" id="MBB5073835.1"/>
    </source>
</evidence>
<dbReference type="Gene3D" id="1.50.10.140">
    <property type="match status" value="1"/>
</dbReference>
<keyword evidence="2" id="KW-1185">Reference proteome</keyword>
<accession>A0A840NV72</accession>
<evidence type="ECO:0000313" key="2">
    <source>
        <dbReference type="Proteomes" id="UP000561417"/>
    </source>
</evidence>